<evidence type="ECO:0000256" key="6">
    <source>
        <dbReference type="ARBA" id="ARBA00022679"/>
    </source>
</evidence>
<keyword evidence="14" id="KW-0472">Membrane</keyword>
<gene>
    <name evidence="16" type="ORF">TcWFU_009192</name>
</gene>
<keyword evidence="14" id="KW-1133">Transmembrane helix</keyword>
<sequence length="512" mass="56866">MASFFSEIEDQFSEYTWPRLIYSAVRVPAYHLYFEICLIIGIIWLLFKRSYNIHDKAKLSATEKEDLIKEWIPEPLVPASWTPPEKLLERFHRASVGPIRKYIQFEDKGGRVTAHLNVASLNFLDFIGDEKLNKVAIKALRTYGLGACGPRGFYGTFDVHLTLEKALESFLGVEEVALYSYAFSTIASAIPAYAKRTDLIFADEGVGQAIREGLRASRSTVHFFRHNDINHLEELMIAQEAEDSGDPSRASQIRRFLVVEGLYLDYGDICPLPRLIDLKYKYKVRIILDESISFGVLGKAGRGVTEHFGINVEHVDVITSSLETAIGVCGGFCAGSHFVVDHQRLSGQGYCFSASLPPMLAAAAQTAVEQLSVEDGVRQSQLRSLSHRLQAALMEASLAQFWRLESHSHPDSPVKHIRLAVGTNSIERLEHACDLAAALPRVDASELAKGELGSTPVLLTVARHADNTLRRIPEPSIRLALNCSMKTEELAHVCEVLRKVGEAMAVTKATSE</sequence>
<comment type="pathway">
    <text evidence="2">Lipid metabolism; sphingolipid metabolism.</text>
</comment>
<dbReference type="Proteomes" id="UP001651158">
    <property type="component" value="Unassembled WGS sequence"/>
</dbReference>
<evidence type="ECO:0000256" key="5">
    <source>
        <dbReference type="ARBA" id="ARBA00013220"/>
    </source>
</evidence>
<keyword evidence="8" id="KW-0746">Sphingolipid metabolism</keyword>
<evidence type="ECO:0000256" key="10">
    <source>
        <dbReference type="ARBA" id="ARBA00023315"/>
    </source>
</evidence>
<comment type="cofactor">
    <cofactor evidence="1">
        <name>pyridoxal 5'-phosphate</name>
        <dbReference type="ChEBI" id="CHEBI:597326"/>
    </cofactor>
</comment>
<evidence type="ECO:0000259" key="15">
    <source>
        <dbReference type="Pfam" id="PF00155"/>
    </source>
</evidence>
<organism evidence="16 17">
    <name type="scientific">Taenia crassiceps</name>
    <dbReference type="NCBI Taxonomy" id="6207"/>
    <lineage>
        <taxon>Eukaryota</taxon>
        <taxon>Metazoa</taxon>
        <taxon>Spiralia</taxon>
        <taxon>Lophotrochozoa</taxon>
        <taxon>Platyhelminthes</taxon>
        <taxon>Cestoda</taxon>
        <taxon>Eucestoda</taxon>
        <taxon>Cyclophyllidea</taxon>
        <taxon>Taeniidae</taxon>
        <taxon>Taenia</taxon>
    </lineage>
</organism>
<evidence type="ECO:0000256" key="8">
    <source>
        <dbReference type="ARBA" id="ARBA00022919"/>
    </source>
</evidence>
<keyword evidence="10" id="KW-0012">Acyltransferase</keyword>
<dbReference type="InterPro" id="IPR015424">
    <property type="entry name" value="PyrdxlP-dep_Trfase"/>
</dbReference>
<name>A0ABR4QIN0_9CEST</name>
<evidence type="ECO:0000313" key="17">
    <source>
        <dbReference type="Proteomes" id="UP001651158"/>
    </source>
</evidence>
<evidence type="ECO:0000256" key="9">
    <source>
        <dbReference type="ARBA" id="ARBA00023098"/>
    </source>
</evidence>
<evidence type="ECO:0000256" key="3">
    <source>
        <dbReference type="ARBA" id="ARBA00004991"/>
    </source>
</evidence>
<keyword evidence="17" id="KW-1185">Reference proteome</keyword>
<evidence type="ECO:0000256" key="14">
    <source>
        <dbReference type="SAM" id="Phobius"/>
    </source>
</evidence>
<reference evidence="16 17" key="1">
    <citation type="journal article" date="2022" name="Front. Cell. Infect. Microbiol.">
        <title>The Genomes of Two Strains of Taenia crassiceps the Animal Model for the Study of Human Cysticercosis.</title>
        <authorList>
            <person name="Bobes R.J."/>
            <person name="Estrada K."/>
            <person name="Rios-Valencia D.G."/>
            <person name="Calderon-Gallegos A."/>
            <person name="de la Torre P."/>
            <person name="Carrero J.C."/>
            <person name="Sanchez-Flores A."/>
            <person name="Laclette J.P."/>
        </authorList>
    </citation>
    <scope>NUCLEOTIDE SEQUENCE [LARGE SCALE GENOMIC DNA]</scope>
    <source>
        <strain evidence="16">WFUcys</strain>
    </source>
</reference>
<evidence type="ECO:0000256" key="11">
    <source>
        <dbReference type="ARBA" id="ARBA00041066"/>
    </source>
</evidence>
<dbReference type="Gene3D" id="3.40.640.10">
    <property type="entry name" value="Type I PLP-dependent aspartate aminotransferase-like (Major domain)"/>
    <property type="match status" value="1"/>
</dbReference>
<dbReference type="PANTHER" id="PTHR13693:SF2">
    <property type="entry name" value="SERINE PALMITOYLTRANSFERASE 1"/>
    <property type="match status" value="1"/>
</dbReference>
<dbReference type="PANTHER" id="PTHR13693">
    <property type="entry name" value="CLASS II AMINOTRANSFERASE/8-AMINO-7-OXONONANOATE SYNTHASE"/>
    <property type="match status" value="1"/>
</dbReference>
<feature type="domain" description="Aminotransferase class I/classII large" evidence="15">
    <location>
        <begin position="132"/>
        <end position="406"/>
    </location>
</feature>
<evidence type="ECO:0000256" key="13">
    <source>
        <dbReference type="ARBA" id="ARBA00042649"/>
    </source>
</evidence>
<evidence type="ECO:0000256" key="2">
    <source>
        <dbReference type="ARBA" id="ARBA00004760"/>
    </source>
</evidence>
<accession>A0ABR4QIN0</accession>
<dbReference type="InterPro" id="IPR015421">
    <property type="entry name" value="PyrdxlP-dep_Trfase_major"/>
</dbReference>
<keyword evidence="7" id="KW-0663">Pyridoxal phosphate</keyword>
<dbReference type="EMBL" id="JAKROA010000003">
    <property type="protein sequence ID" value="KAL5109422.1"/>
    <property type="molecule type" value="Genomic_DNA"/>
</dbReference>
<evidence type="ECO:0000256" key="12">
    <source>
        <dbReference type="ARBA" id="ARBA00041765"/>
    </source>
</evidence>
<comment type="similarity">
    <text evidence="4">Belongs to the class-II pyridoxal-phosphate-dependent aminotransferase family.</text>
</comment>
<dbReference type="InterPro" id="IPR050087">
    <property type="entry name" value="AON_synthase_class-II"/>
</dbReference>
<protein>
    <recommendedName>
        <fullName evidence="11">Serine palmitoyltransferase 1</fullName>
        <ecNumber evidence="5">2.3.1.50</ecNumber>
    </recommendedName>
    <alternativeName>
        <fullName evidence="12">Long chain base biosynthesis protein 1</fullName>
    </alternativeName>
    <alternativeName>
        <fullName evidence="13">Serine-palmitoyl-CoA transferase 1</fullName>
    </alternativeName>
</protein>
<comment type="pathway">
    <text evidence="3">Sphingolipid metabolism.</text>
</comment>
<evidence type="ECO:0000256" key="1">
    <source>
        <dbReference type="ARBA" id="ARBA00001933"/>
    </source>
</evidence>
<dbReference type="InterPro" id="IPR015422">
    <property type="entry name" value="PyrdxlP-dep_Trfase_small"/>
</dbReference>
<evidence type="ECO:0000256" key="4">
    <source>
        <dbReference type="ARBA" id="ARBA00008392"/>
    </source>
</evidence>
<feature type="transmembrane region" description="Helical" evidence="14">
    <location>
        <begin position="30"/>
        <end position="47"/>
    </location>
</feature>
<proteinExistence type="inferred from homology"/>
<evidence type="ECO:0000313" key="16">
    <source>
        <dbReference type="EMBL" id="KAL5109422.1"/>
    </source>
</evidence>
<keyword evidence="6" id="KW-0808">Transferase</keyword>
<evidence type="ECO:0000256" key="7">
    <source>
        <dbReference type="ARBA" id="ARBA00022898"/>
    </source>
</evidence>
<dbReference type="Gene3D" id="3.90.1150.10">
    <property type="entry name" value="Aspartate Aminotransferase, domain 1"/>
    <property type="match status" value="1"/>
</dbReference>
<comment type="caution">
    <text evidence="16">The sequence shown here is derived from an EMBL/GenBank/DDBJ whole genome shotgun (WGS) entry which is preliminary data.</text>
</comment>
<dbReference type="Pfam" id="PF00155">
    <property type="entry name" value="Aminotran_1_2"/>
    <property type="match status" value="1"/>
</dbReference>
<dbReference type="InterPro" id="IPR004839">
    <property type="entry name" value="Aminotransferase_I/II_large"/>
</dbReference>
<keyword evidence="9" id="KW-0443">Lipid metabolism</keyword>
<dbReference type="SUPFAM" id="SSF53383">
    <property type="entry name" value="PLP-dependent transferases"/>
    <property type="match status" value="1"/>
</dbReference>
<dbReference type="EC" id="2.3.1.50" evidence="5"/>
<keyword evidence="14" id="KW-0812">Transmembrane</keyword>